<proteinExistence type="inferred from homology"/>
<protein>
    <recommendedName>
        <fullName evidence="3">Subtilisin-like protease fibronectin type-III domain-containing protein</fullName>
    </recommendedName>
</protein>
<evidence type="ECO:0000259" key="3">
    <source>
        <dbReference type="Pfam" id="PF17766"/>
    </source>
</evidence>
<dbReference type="InterPro" id="IPR045051">
    <property type="entry name" value="SBT"/>
</dbReference>
<dbReference type="Gene3D" id="2.60.40.2310">
    <property type="match status" value="1"/>
</dbReference>
<feature type="domain" description="Subtilisin-like protease fibronectin type-III" evidence="3">
    <location>
        <begin position="14"/>
        <end position="112"/>
    </location>
</feature>
<dbReference type="EMBL" id="GBRH01237747">
    <property type="protein sequence ID" value="JAD60148.1"/>
    <property type="molecule type" value="Transcribed_RNA"/>
</dbReference>
<sequence length="117" mass="13398">MSNITCPKKFRPGDLNYPSFSVVFKQKSKRVMRFRRELTNVGPAMSVYNVKVSSPESVRVTVTPAKLVFKKVGQKQRYYVTFASKASQGSVKPDFGWISWVSNEHVVRSPVAYTWKM</sequence>
<organism evidence="4">
    <name type="scientific">Arundo donax</name>
    <name type="common">Giant reed</name>
    <name type="synonym">Donax arundinaceus</name>
    <dbReference type="NCBI Taxonomy" id="35708"/>
    <lineage>
        <taxon>Eukaryota</taxon>
        <taxon>Viridiplantae</taxon>
        <taxon>Streptophyta</taxon>
        <taxon>Embryophyta</taxon>
        <taxon>Tracheophyta</taxon>
        <taxon>Spermatophyta</taxon>
        <taxon>Magnoliopsida</taxon>
        <taxon>Liliopsida</taxon>
        <taxon>Poales</taxon>
        <taxon>Poaceae</taxon>
        <taxon>PACMAD clade</taxon>
        <taxon>Arundinoideae</taxon>
        <taxon>Arundineae</taxon>
        <taxon>Arundo</taxon>
    </lineage>
</organism>
<dbReference type="AlphaFoldDB" id="A0A0A9BDF1"/>
<accession>A0A0A9BDF1</accession>
<dbReference type="Pfam" id="PF17766">
    <property type="entry name" value="fn3_6"/>
    <property type="match status" value="1"/>
</dbReference>
<keyword evidence="2" id="KW-0732">Signal</keyword>
<reference evidence="4" key="1">
    <citation type="submission" date="2014-09" db="EMBL/GenBank/DDBJ databases">
        <authorList>
            <person name="Magalhaes I.L.F."/>
            <person name="Oliveira U."/>
            <person name="Santos F.R."/>
            <person name="Vidigal T.H.D.A."/>
            <person name="Brescovit A.D."/>
            <person name="Santos A.J."/>
        </authorList>
    </citation>
    <scope>NUCLEOTIDE SEQUENCE</scope>
    <source>
        <tissue evidence="4">Shoot tissue taken approximately 20 cm above the soil surface</tissue>
    </source>
</reference>
<evidence type="ECO:0000313" key="4">
    <source>
        <dbReference type="EMBL" id="JAD60148.1"/>
    </source>
</evidence>
<reference evidence="4" key="2">
    <citation type="journal article" date="2015" name="Data Brief">
        <title>Shoot transcriptome of the giant reed, Arundo donax.</title>
        <authorList>
            <person name="Barrero R.A."/>
            <person name="Guerrero F.D."/>
            <person name="Moolhuijzen P."/>
            <person name="Goolsby J.A."/>
            <person name="Tidwell J."/>
            <person name="Bellgard S.E."/>
            <person name="Bellgard M.I."/>
        </authorList>
    </citation>
    <scope>NUCLEOTIDE SEQUENCE</scope>
    <source>
        <tissue evidence="4">Shoot tissue taken approximately 20 cm above the soil surface</tissue>
    </source>
</reference>
<dbReference type="PANTHER" id="PTHR10795">
    <property type="entry name" value="PROPROTEIN CONVERTASE SUBTILISIN/KEXIN"/>
    <property type="match status" value="1"/>
</dbReference>
<dbReference type="InterPro" id="IPR041469">
    <property type="entry name" value="Subtilisin-like_FN3"/>
</dbReference>
<evidence type="ECO:0000256" key="2">
    <source>
        <dbReference type="ARBA" id="ARBA00022729"/>
    </source>
</evidence>
<comment type="similarity">
    <text evidence="1">Belongs to the peptidase S8 family.</text>
</comment>
<evidence type="ECO:0000256" key="1">
    <source>
        <dbReference type="ARBA" id="ARBA00011073"/>
    </source>
</evidence>
<name>A0A0A9BDF1_ARUDO</name>